<evidence type="ECO:0000256" key="2">
    <source>
        <dbReference type="RuleBase" id="RU362080"/>
    </source>
</evidence>
<evidence type="ECO:0000256" key="3">
    <source>
        <dbReference type="SAM" id="MobiDB-lite"/>
    </source>
</evidence>
<organism evidence="4 5">
    <name type="scientific">Gordonia alkanivorans NBRC 16433</name>
    <dbReference type="NCBI Taxonomy" id="1027371"/>
    <lineage>
        <taxon>Bacteria</taxon>
        <taxon>Bacillati</taxon>
        <taxon>Actinomycetota</taxon>
        <taxon>Actinomycetes</taxon>
        <taxon>Mycobacteriales</taxon>
        <taxon>Gordoniaceae</taxon>
        <taxon>Gordonia</taxon>
    </lineage>
</organism>
<dbReference type="PANTHER" id="PTHR33713:SF10">
    <property type="entry name" value="ANTITOXIN YAFN"/>
    <property type="match status" value="1"/>
</dbReference>
<accession>F9W127</accession>
<dbReference type="RefSeq" id="WP_006360628.1">
    <property type="nucleotide sequence ID" value="NZ_BACI01000110.1"/>
</dbReference>
<dbReference type="Proteomes" id="UP000003558">
    <property type="component" value="Unassembled WGS sequence"/>
</dbReference>
<feature type="region of interest" description="Disordered" evidence="3">
    <location>
        <begin position="56"/>
        <end position="81"/>
    </location>
</feature>
<evidence type="ECO:0000256" key="1">
    <source>
        <dbReference type="ARBA" id="ARBA00009981"/>
    </source>
</evidence>
<comment type="function">
    <text evidence="2">Antitoxin component of a type II toxin-antitoxin (TA) system.</text>
</comment>
<sequence length="81" mass="9090">MTTQPLGEAKDKFTALIDSAETTHDIITISKHGKPAAVLMSADDLESLRETIQRSRHPLRELDNGVGPNRRSWRPRSGVRR</sequence>
<evidence type="ECO:0000313" key="5">
    <source>
        <dbReference type="Proteomes" id="UP000003558"/>
    </source>
</evidence>
<dbReference type="PANTHER" id="PTHR33713">
    <property type="entry name" value="ANTITOXIN YAFN-RELATED"/>
    <property type="match status" value="1"/>
</dbReference>
<gene>
    <name evidence="4" type="ORF">GOALK_110_00260</name>
</gene>
<evidence type="ECO:0000313" key="4">
    <source>
        <dbReference type="EMBL" id="GAA14566.1"/>
    </source>
</evidence>
<comment type="caution">
    <text evidence="4">The sequence shown here is derived from an EMBL/GenBank/DDBJ whole genome shotgun (WGS) entry which is preliminary data.</text>
</comment>
<dbReference type="STRING" id="1027371.GOALK_110_00260"/>
<dbReference type="InterPro" id="IPR051405">
    <property type="entry name" value="phD/YefM_antitoxin"/>
</dbReference>
<dbReference type="Pfam" id="PF02604">
    <property type="entry name" value="PhdYeFM_antitox"/>
    <property type="match status" value="1"/>
</dbReference>
<comment type="similarity">
    <text evidence="1 2">Belongs to the phD/YefM antitoxin family.</text>
</comment>
<protein>
    <recommendedName>
        <fullName evidence="2">Antitoxin</fullName>
    </recommendedName>
</protein>
<dbReference type="NCBIfam" id="TIGR01552">
    <property type="entry name" value="phd_fam"/>
    <property type="match status" value="1"/>
</dbReference>
<dbReference type="InterPro" id="IPR006442">
    <property type="entry name" value="Antitoxin_Phd/YefM"/>
</dbReference>
<dbReference type="AlphaFoldDB" id="F9W127"/>
<proteinExistence type="inferred from homology"/>
<dbReference type="eggNOG" id="COG2161">
    <property type="taxonomic scope" value="Bacteria"/>
</dbReference>
<dbReference type="Gene3D" id="3.40.1620.10">
    <property type="entry name" value="YefM-like domain"/>
    <property type="match status" value="1"/>
</dbReference>
<dbReference type="EMBL" id="BACI01000110">
    <property type="protein sequence ID" value="GAA14566.1"/>
    <property type="molecule type" value="Genomic_DNA"/>
</dbReference>
<dbReference type="SUPFAM" id="SSF143120">
    <property type="entry name" value="YefM-like"/>
    <property type="match status" value="1"/>
</dbReference>
<feature type="compositionally biased region" description="Basic residues" evidence="3">
    <location>
        <begin position="71"/>
        <end position="81"/>
    </location>
</feature>
<dbReference type="InterPro" id="IPR036165">
    <property type="entry name" value="YefM-like_sf"/>
</dbReference>
<reference evidence="4 5" key="1">
    <citation type="submission" date="2011-05" db="EMBL/GenBank/DDBJ databases">
        <title>Whole genome shotgun sequence of Gordonia alkanivorans NBRC 16433.</title>
        <authorList>
            <person name="Hosoyama A."/>
            <person name="Nakamura S."/>
            <person name="Takarada H."/>
            <person name="Tsuchikane K."/>
            <person name="Yamazaki S."/>
            <person name="Fujita N."/>
        </authorList>
    </citation>
    <scope>NUCLEOTIDE SEQUENCE [LARGE SCALE GENOMIC DNA]</scope>
    <source>
        <strain evidence="4 5">NBRC 16433</strain>
    </source>
</reference>
<name>F9W127_9ACTN</name>